<keyword evidence="3" id="KW-0067">ATP-binding</keyword>
<evidence type="ECO:0000313" key="4">
    <source>
        <dbReference type="Proteomes" id="UP000199428"/>
    </source>
</evidence>
<dbReference type="PANTHER" id="PTHR30595">
    <property type="entry name" value="GLPR-RELATED TRANSCRIPTIONAL REPRESSOR"/>
    <property type="match status" value="1"/>
</dbReference>
<evidence type="ECO:0000259" key="2">
    <source>
        <dbReference type="Pfam" id="PF04326"/>
    </source>
</evidence>
<dbReference type="Pfam" id="PF04326">
    <property type="entry name" value="SLFN_AlbA_2"/>
    <property type="match status" value="1"/>
</dbReference>
<gene>
    <name evidence="3" type="ORF">SAMN02910350_00059</name>
</gene>
<dbReference type="SUPFAM" id="SSF46785">
    <property type="entry name" value="Winged helix' DNA-binding domain"/>
    <property type="match status" value="1"/>
</dbReference>
<accession>A0A1G5RPM2</accession>
<dbReference type="AlphaFoldDB" id="A0A1G5RPM2"/>
<proteinExistence type="predicted"/>
<dbReference type="InterPro" id="IPR007421">
    <property type="entry name" value="Schlafen_AlbA_2_dom"/>
</dbReference>
<dbReference type="RefSeq" id="WP_090160419.1">
    <property type="nucleotide sequence ID" value="NZ_FMWK01000001.1"/>
</dbReference>
<dbReference type="PANTHER" id="PTHR30595:SF6">
    <property type="entry name" value="SCHLAFEN ALBA-2 DOMAIN-CONTAINING PROTEIN"/>
    <property type="match status" value="1"/>
</dbReference>
<feature type="domain" description="Schlafen AlbA-2" evidence="2">
    <location>
        <begin position="2"/>
        <end position="106"/>
    </location>
</feature>
<dbReference type="Gene3D" id="3.30.950.30">
    <property type="entry name" value="Schlafen, AAA domain"/>
    <property type="match status" value="1"/>
</dbReference>
<dbReference type="InterPro" id="IPR036390">
    <property type="entry name" value="WH_DNA-bd_sf"/>
</dbReference>
<dbReference type="Gene3D" id="3.30.565.60">
    <property type="match status" value="1"/>
</dbReference>
<dbReference type="Gene3D" id="1.10.10.10">
    <property type="entry name" value="Winged helix-like DNA-binding domain superfamily/Winged helix DNA-binding domain"/>
    <property type="match status" value="1"/>
</dbReference>
<sequence length="414" mass="47330">MENKYLEYKESVTKRFLKTVSAFANYEGGKIIFGIDDNGKELGLEEPVAEKLKIEEMINSNLKPIPEYELSIHNKSVILEVQPGKNKPYFYENKAYKRSDTSTVEMDTFELKNLIIEGINIDFEEVKSRNQNLEFLYLENAFKKELKIEGLNKDVLKTLRLFNDKDGFNMAAYLLSDNLEGVGIDAIKFGQSINEIVKRITLTNGSILKQFDKIEEIYEDYYIVEKIEGLRREIVEKIPRAAFREAVANALVHRQWNINANVQISMFDNRIEIVSPGGLPSGITKEEYINGRYSLLRNPILADVFLRLNLIEKFGTGIIRIKSLYSDYIAQPSFVVNEGSIMVTLPTIDSIDLTENEFIVLKYIRENGPISSGQVVSELGIERNKTIETLNSLKNQGIIQVEGHGRATRYDVVR</sequence>
<name>A0A1G5RPM2_PSEXY</name>
<dbReference type="InterPro" id="IPR038475">
    <property type="entry name" value="RecG_C_sf"/>
</dbReference>
<dbReference type="GO" id="GO:0004386">
    <property type="term" value="F:helicase activity"/>
    <property type="evidence" value="ECO:0007669"/>
    <property type="project" value="UniProtKB-KW"/>
</dbReference>
<dbReference type="InterPro" id="IPR036388">
    <property type="entry name" value="WH-like_DNA-bd_sf"/>
</dbReference>
<protein>
    <submittedName>
        <fullName evidence="3">ATP-dependent DNA helicase RecG</fullName>
    </submittedName>
</protein>
<dbReference type="InterPro" id="IPR038461">
    <property type="entry name" value="Schlafen_AlbA_2_dom_sf"/>
</dbReference>
<keyword evidence="3" id="KW-0547">Nucleotide-binding</keyword>
<keyword evidence="3" id="KW-0378">Hydrolase</keyword>
<dbReference type="InterPro" id="IPR002831">
    <property type="entry name" value="Tscrpt_reg_TrmB_N"/>
</dbReference>
<dbReference type="EMBL" id="FMWK01000001">
    <property type="protein sequence ID" value="SCZ76063.1"/>
    <property type="molecule type" value="Genomic_DNA"/>
</dbReference>
<evidence type="ECO:0000259" key="1">
    <source>
        <dbReference type="Pfam" id="PF01978"/>
    </source>
</evidence>
<evidence type="ECO:0000313" key="3">
    <source>
        <dbReference type="EMBL" id="SCZ76063.1"/>
    </source>
</evidence>
<reference evidence="3 4" key="1">
    <citation type="submission" date="2016-10" db="EMBL/GenBank/DDBJ databases">
        <authorList>
            <person name="de Groot N.N."/>
        </authorList>
    </citation>
    <scope>NUCLEOTIDE SEQUENCE [LARGE SCALE GENOMIC DNA]</scope>
    <source>
        <strain evidence="3 4">DSM 10317</strain>
    </source>
</reference>
<dbReference type="Proteomes" id="UP000199428">
    <property type="component" value="Unassembled WGS sequence"/>
</dbReference>
<dbReference type="Pfam" id="PF01978">
    <property type="entry name" value="TrmB"/>
    <property type="match status" value="1"/>
</dbReference>
<dbReference type="Pfam" id="PF13749">
    <property type="entry name" value="HATPase_c_4"/>
    <property type="match status" value="1"/>
</dbReference>
<keyword evidence="3" id="KW-0347">Helicase</keyword>
<organism evidence="3 4">
    <name type="scientific">Pseudobutyrivibrio xylanivorans</name>
    <dbReference type="NCBI Taxonomy" id="185007"/>
    <lineage>
        <taxon>Bacteria</taxon>
        <taxon>Bacillati</taxon>
        <taxon>Bacillota</taxon>
        <taxon>Clostridia</taxon>
        <taxon>Lachnospirales</taxon>
        <taxon>Lachnospiraceae</taxon>
        <taxon>Pseudobutyrivibrio</taxon>
    </lineage>
</organism>
<feature type="domain" description="Transcription regulator TrmB N-terminal" evidence="1">
    <location>
        <begin position="351"/>
        <end position="413"/>
    </location>
</feature>